<dbReference type="InterPro" id="IPR025377">
    <property type="entry name" value="DUF4367"/>
</dbReference>
<comment type="caution">
    <text evidence="3">The sequence shown here is derived from an EMBL/GenBank/DDBJ whole genome shotgun (WGS) entry which is preliminary data.</text>
</comment>
<dbReference type="Pfam" id="PF17131">
    <property type="entry name" value="LolA_like"/>
    <property type="match status" value="1"/>
</dbReference>
<dbReference type="InterPro" id="IPR029046">
    <property type="entry name" value="LolA/LolB/LppX"/>
</dbReference>
<reference evidence="3 4" key="1">
    <citation type="submission" date="2014-09" db="EMBL/GenBank/DDBJ databases">
        <title>Draft genome sequence of an obligately methylotrophic methanogen, Methanococcoides methylutens, isolated from marine sediment.</title>
        <authorList>
            <person name="Guan Y."/>
            <person name="Ngugi D.K."/>
            <person name="Blom J."/>
            <person name="Ali S."/>
            <person name="Ferry J.G."/>
            <person name="Stingl U."/>
        </authorList>
    </citation>
    <scope>NUCLEOTIDE SEQUENCE [LARGE SCALE GENOMIC DNA]</scope>
    <source>
        <strain evidence="3 4">DSM 2657</strain>
    </source>
</reference>
<feature type="domain" description="Uncharacterized protein TP-0789" evidence="2">
    <location>
        <begin position="75"/>
        <end position="207"/>
    </location>
</feature>
<dbReference type="Proteomes" id="UP000029859">
    <property type="component" value="Unassembled WGS sequence"/>
</dbReference>
<dbReference type="Pfam" id="PF14285">
    <property type="entry name" value="DUF4367"/>
    <property type="match status" value="1"/>
</dbReference>
<proteinExistence type="predicted"/>
<dbReference type="SUPFAM" id="SSF89392">
    <property type="entry name" value="Prokaryotic lipoproteins and lipoprotein localization factors"/>
    <property type="match status" value="1"/>
</dbReference>
<dbReference type="EMBL" id="JRHO01000014">
    <property type="protein sequence ID" value="KGK98359.1"/>
    <property type="molecule type" value="Genomic_DNA"/>
</dbReference>
<dbReference type="AlphaFoldDB" id="A0A099T086"/>
<dbReference type="PANTHER" id="PTHR37507:SF2">
    <property type="entry name" value="SPORULATION PROTEIN YDCC"/>
    <property type="match status" value="1"/>
</dbReference>
<dbReference type="Gene3D" id="2.50.20.10">
    <property type="entry name" value="Lipoprotein localisation LolA/LolB/LppX"/>
    <property type="match status" value="1"/>
</dbReference>
<dbReference type="OrthoDB" id="137725at2157"/>
<feature type="domain" description="DUF4367" evidence="1">
    <location>
        <begin position="256"/>
        <end position="365"/>
    </location>
</feature>
<sequence length="366" mass="41016">MIRNMARTKVLFVLLLIFSAFLSAGCVDDQVSAEEIAEKMQQKNDLIEDSSFTLYLTMSLMGQESVMEQDMIQKKEKMRSVTKQPAEQAGTIVVSNGETMWTYDPGQNSVFIMEMPDLDLDQEISYAGLIAQFLNESDVSFSGMENIEGRNTFIMNLEPKEEVSSAGPFTGNIKVWVDEETWMPLKYDMYDTDGNVIISVEVRNLQVNTGISDEVFEFEIPEGAEVSTLDMNEFALPEDITLEEAQEKADFDILLPSYVPEGYEFDHASLFDNSEFASGSQVLQRVTLVYINGDSQLHITEIFYEAGFPGPTEFPGSESVDVNGSPGDFVEVYGNKMLRWDVDDIELVITASLDKDEMLEVAGSMN</sequence>
<dbReference type="PROSITE" id="PS51257">
    <property type="entry name" value="PROKAR_LIPOPROTEIN"/>
    <property type="match status" value="1"/>
</dbReference>
<keyword evidence="4" id="KW-1185">Reference proteome</keyword>
<evidence type="ECO:0000259" key="1">
    <source>
        <dbReference type="Pfam" id="PF14285"/>
    </source>
</evidence>
<evidence type="ECO:0000259" key="2">
    <source>
        <dbReference type="Pfam" id="PF17131"/>
    </source>
</evidence>
<protein>
    <submittedName>
        <fullName evidence="3">Uncharacterized protein</fullName>
    </submittedName>
</protein>
<evidence type="ECO:0000313" key="3">
    <source>
        <dbReference type="EMBL" id="KGK98359.1"/>
    </source>
</evidence>
<dbReference type="InterPro" id="IPR033399">
    <property type="entry name" value="TP_0789-like"/>
</dbReference>
<evidence type="ECO:0000313" key="4">
    <source>
        <dbReference type="Proteomes" id="UP000029859"/>
    </source>
</evidence>
<accession>A0A099T086</accession>
<name>A0A099T086_METMT</name>
<organism evidence="3 4">
    <name type="scientific">Methanococcoides methylutens</name>
    <dbReference type="NCBI Taxonomy" id="2226"/>
    <lineage>
        <taxon>Archaea</taxon>
        <taxon>Methanobacteriati</taxon>
        <taxon>Methanobacteriota</taxon>
        <taxon>Stenosarchaea group</taxon>
        <taxon>Methanomicrobia</taxon>
        <taxon>Methanosarcinales</taxon>
        <taxon>Methanosarcinaceae</taxon>
        <taxon>Methanococcoides</taxon>
    </lineage>
</organism>
<dbReference type="InterPro" id="IPR052944">
    <property type="entry name" value="Sporulation_related"/>
</dbReference>
<gene>
    <name evidence="3" type="ORF">LI82_11670</name>
</gene>
<dbReference type="PANTHER" id="PTHR37507">
    <property type="entry name" value="SPORULATION PROTEIN YDCC"/>
    <property type="match status" value="1"/>
</dbReference>
<dbReference type="CDD" id="cd16329">
    <property type="entry name" value="LolA_like"/>
    <property type="match status" value="1"/>
</dbReference>
<dbReference type="RefSeq" id="WP_048195777.1">
    <property type="nucleotide sequence ID" value="NZ_CAAGSM010000004.1"/>
</dbReference>